<comment type="caution">
    <text evidence="1">The sequence shown here is derived from an EMBL/GenBank/DDBJ whole genome shotgun (WGS) entry which is preliminary data.</text>
</comment>
<name>A0AA41Z5D4_9HYPH</name>
<dbReference type="InterPro" id="IPR009057">
    <property type="entry name" value="Homeodomain-like_sf"/>
</dbReference>
<dbReference type="Proteomes" id="UP001165667">
    <property type="component" value="Unassembled WGS sequence"/>
</dbReference>
<protein>
    <submittedName>
        <fullName evidence="1">Helix-turn-helix domain-containing protein</fullName>
    </submittedName>
</protein>
<dbReference type="RefSeq" id="WP_282589470.1">
    <property type="nucleotide sequence ID" value="NZ_JAMOIM010000094.1"/>
</dbReference>
<evidence type="ECO:0000313" key="1">
    <source>
        <dbReference type="EMBL" id="MCW6513095.1"/>
    </source>
</evidence>
<evidence type="ECO:0000313" key="2">
    <source>
        <dbReference type="Proteomes" id="UP001165667"/>
    </source>
</evidence>
<organism evidence="1 2">
    <name type="scientific">Lichenifustis flavocetrariae</name>
    <dbReference type="NCBI Taxonomy" id="2949735"/>
    <lineage>
        <taxon>Bacteria</taxon>
        <taxon>Pseudomonadati</taxon>
        <taxon>Pseudomonadota</taxon>
        <taxon>Alphaproteobacteria</taxon>
        <taxon>Hyphomicrobiales</taxon>
        <taxon>Lichenihabitantaceae</taxon>
        <taxon>Lichenifustis</taxon>
    </lineage>
</organism>
<gene>
    <name evidence="1" type="ORF">M8523_35155</name>
</gene>
<keyword evidence="2" id="KW-1185">Reference proteome</keyword>
<accession>A0AA41Z5D4</accession>
<dbReference type="EMBL" id="JAMOIM010000094">
    <property type="protein sequence ID" value="MCW6513095.1"/>
    <property type="molecule type" value="Genomic_DNA"/>
</dbReference>
<reference evidence="1" key="1">
    <citation type="submission" date="2022-05" db="EMBL/GenBank/DDBJ databases">
        <authorList>
            <person name="Pankratov T."/>
        </authorList>
    </citation>
    <scope>NUCLEOTIDE SEQUENCE</scope>
    <source>
        <strain evidence="1">BP6-180914</strain>
    </source>
</reference>
<sequence>MAGRSLVTATDDQLVALKAIANGVDRAEADRARAILLTLVGWTSARIAEAFGVREDTVRLWRSDFMADGVGSLRASIAPGPTPVKAAAALRVAEPLLSALVADRTNWTLARLAEEIARQEAVTISRSQLSKVLRKKGVLAGAGRATR</sequence>
<dbReference type="Pfam" id="PF13384">
    <property type="entry name" value="HTH_23"/>
    <property type="match status" value="1"/>
</dbReference>
<proteinExistence type="predicted"/>
<dbReference type="AlphaFoldDB" id="A0AA41Z5D4"/>
<dbReference type="SUPFAM" id="SSF46689">
    <property type="entry name" value="Homeodomain-like"/>
    <property type="match status" value="1"/>
</dbReference>